<protein>
    <recommendedName>
        <fullName evidence="2">Ras-GEF domain-containing protein</fullName>
    </recommendedName>
</protein>
<proteinExistence type="predicted"/>
<dbReference type="STRING" id="283909.R7UGR9"/>
<accession>R7UGR9</accession>
<feature type="non-terminal residue" evidence="3">
    <location>
        <position position="304"/>
    </location>
</feature>
<reference evidence="4" key="3">
    <citation type="submission" date="2015-06" db="UniProtKB">
        <authorList>
            <consortium name="EnsemblMetazoa"/>
        </authorList>
    </citation>
    <scope>IDENTIFICATION</scope>
</reference>
<dbReference type="Gene3D" id="1.10.840.10">
    <property type="entry name" value="Ras guanine-nucleotide exchange factors catalytic domain"/>
    <property type="match status" value="1"/>
</dbReference>
<gene>
    <name evidence="3" type="ORF">CAPTEDRAFT_34684</name>
</gene>
<dbReference type="PROSITE" id="PS50009">
    <property type="entry name" value="RASGEF_CAT"/>
    <property type="match status" value="1"/>
</dbReference>
<dbReference type="EnsemblMetazoa" id="CapteT34684">
    <property type="protein sequence ID" value="CapteP34684"/>
    <property type="gene ID" value="CapteG34684"/>
</dbReference>
<dbReference type="InterPro" id="IPR051853">
    <property type="entry name" value="SH2-Ras-GEF_adapter"/>
</dbReference>
<evidence type="ECO:0000313" key="5">
    <source>
        <dbReference type="Proteomes" id="UP000014760"/>
    </source>
</evidence>
<dbReference type="OrthoDB" id="2412973at2759"/>
<reference evidence="3 5" key="2">
    <citation type="journal article" date="2013" name="Nature">
        <title>Insights into bilaterian evolution from three spiralian genomes.</title>
        <authorList>
            <person name="Simakov O."/>
            <person name="Marletaz F."/>
            <person name="Cho S.J."/>
            <person name="Edsinger-Gonzales E."/>
            <person name="Havlak P."/>
            <person name="Hellsten U."/>
            <person name="Kuo D.H."/>
            <person name="Larsson T."/>
            <person name="Lv J."/>
            <person name="Arendt D."/>
            <person name="Savage R."/>
            <person name="Osoegawa K."/>
            <person name="de Jong P."/>
            <person name="Grimwood J."/>
            <person name="Chapman J.A."/>
            <person name="Shapiro H."/>
            <person name="Aerts A."/>
            <person name="Otillar R.P."/>
            <person name="Terry A.Y."/>
            <person name="Boore J.L."/>
            <person name="Grigoriev I.V."/>
            <person name="Lindberg D.R."/>
            <person name="Seaver E.C."/>
            <person name="Weisblat D.A."/>
            <person name="Putnam N.H."/>
            <person name="Rokhsar D.S."/>
        </authorList>
    </citation>
    <scope>NUCLEOTIDE SEQUENCE</scope>
    <source>
        <strain evidence="3 5">I ESC-2004</strain>
    </source>
</reference>
<dbReference type="InterPro" id="IPR023578">
    <property type="entry name" value="Ras_GEF_dom_sf"/>
</dbReference>
<dbReference type="GO" id="GO:0007264">
    <property type="term" value="P:small GTPase-mediated signal transduction"/>
    <property type="evidence" value="ECO:0007669"/>
    <property type="project" value="InterPro"/>
</dbReference>
<dbReference type="OMA" id="GCTGTHE"/>
<evidence type="ECO:0000313" key="4">
    <source>
        <dbReference type="EnsemblMetazoa" id="CapteP34684"/>
    </source>
</evidence>
<evidence type="ECO:0000256" key="1">
    <source>
        <dbReference type="PROSITE-ProRule" id="PRU00168"/>
    </source>
</evidence>
<dbReference type="PANTHER" id="PTHR14247">
    <property type="entry name" value="BREAST CANCER ANTI-ESTROGEN RESISTANCE PROTEIN 3 HOMOLOG-LIKE PROTEIN"/>
    <property type="match status" value="1"/>
</dbReference>
<keyword evidence="1" id="KW-0344">Guanine-nucleotide releasing factor</keyword>
<sequence>TLPPSPVFSAFDLDAHQSEYLTPMNKPLEASAMATMKMILMESPPQLLAQHIVHLNLRLLKVIGNASPLGLKVTCGLELISLPQGAQLRKDALERFRCLHYFISVLILICPKLPERAQMVALWIRVANELRCTHGDLYGFSAVMTALNSPQIQHLKSTWDVLNTKHSSSLDLFRTKLNSLLTELNGAAGALPLQNISIPHIAPLLTLLENQLDPEASDLSSFDLDTILGHLDCARFITEHCYLYQATSQKILNGFRPQREIMDLFCTECHLKVLWGVRGARVATSERYPKVEQLLQVLAQRAEP</sequence>
<dbReference type="Proteomes" id="UP000014760">
    <property type="component" value="Unassembled WGS sequence"/>
</dbReference>
<evidence type="ECO:0000313" key="3">
    <source>
        <dbReference type="EMBL" id="ELU02452.1"/>
    </source>
</evidence>
<dbReference type="EMBL" id="KB304051">
    <property type="protein sequence ID" value="ELU02452.1"/>
    <property type="molecule type" value="Genomic_DNA"/>
</dbReference>
<dbReference type="InterPro" id="IPR036964">
    <property type="entry name" value="RASGEF_cat_dom_sf"/>
</dbReference>
<evidence type="ECO:0000259" key="2">
    <source>
        <dbReference type="PROSITE" id="PS50009"/>
    </source>
</evidence>
<dbReference type="PANTHER" id="PTHR14247:SF8">
    <property type="entry name" value="RAS-GEF DOMAIN-CONTAINING PROTEIN"/>
    <property type="match status" value="1"/>
</dbReference>
<name>R7UGR9_CAPTE</name>
<organism evidence="3">
    <name type="scientific">Capitella teleta</name>
    <name type="common">Polychaete worm</name>
    <dbReference type="NCBI Taxonomy" id="283909"/>
    <lineage>
        <taxon>Eukaryota</taxon>
        <taxon>Metazoa</taxon>
        <taxon>Spiralia</taxon>
        <taxon>Lophotrochozoa</taxon>
        <taxon>Annelida</taxon>
        <taxon>Polychaeta</taxon>
        <taxon>Sedentaria</taxon>
        <taxon>Scolecida</taxon>
        <taxon>Capitellidae</taxon>
        <taxon>Capitella</taxon>
    </lineage>
</organism>
<dbReference type="AlphaFoldDB" id="R7UGR9"/>
<dbReference type="SUPFAM" id="SSF48366">
    <property type="entry name" value="Ras GEF"/>
    <property type="match status" value="1"/>
</dbReference>
<dbReference type="Pfam" id="PF00617">
    <property type="entry name" value="RasGEF"/>
    <property type="match status" value="1"/>
</dbReference>
<dbReference type="HOGENOM" id="CLU_916942_0_0_1"/>
<keyword evidence="5" id="KW-1185">Reference proteome</keyword>
<feature type="non-terminal residue" evidence="3">
    <location>
        <position position="1"/>
    </location>
</feature>
<dbReference type="EMBL" id="AMQN01008835">
    <property type="status" value="NOT_ANNOTATED_CDS"/>
    <property type="molecule type" value="Genomic_DNA"/>
</dbReference>
<feature type="domain" description="Ras-GEF" evidence="2">
    <location>
        <begin position="44"/>
        <end position="304"/>
    </location>
</feature>
<reference evidence="5" key="1">
    <citation type="submission" date="2012-12" db="EMBL/GenBank/DDBJ databases">
        <authorList>
            <person name="Hellsten U."/>
            <person name="Grimwood J."/>
            <person name="Chapman J.A."/>
            <person name="Shapiro H."/>
            <person name="Aerts A."/>
            <person name="Otillar R.P."/>
            <person name="Terry A.Y."/>
            <person name="Boore J.L."/>
            <person name="Simakov O."/>
            <person name="Marletaz F."/>
            <person name="Cho S.-J."/>
            <person name="Edsinger-Gonzales E."/>
            <person name="Havlak P."/>
            <person name="Kuo D.-H."/>
            <person name="Larsson T."/>
            <person name="Lv J."/>
            <person name="Arendt D."/>
            <person name="Savage R."/>
            <person name="Osoegawa K."/>
            <person name="de Jong P."/>
            <person name="Lindberg D.R."/>
            <person name="Seaver E.C."/>
            <person name="Weisblat D.A."/>
            <person name="Putnam N.H."/>
            <person name="Grigoriev I.V."/>
            <person name="Rokhsar D.S."/>
        </authorList>
    </citation>
    <scope>NUCLEOTIDE SEQUENCE</scope>
    <source>
        <strain evidence="5">I ESC-2004</strain>
    </source>
</reference>
<dbReference type="GO" id="GO:0005085">
    <property type="term" value="F:guanyl-nucleotide exchange factor activity"/>
    <property type="evidence" value="ECO:0007669"/>
    <property type="project" value="UniProtKB-KW"/>
</dbReference>
<dbReference type="InterPro" id="IPR001895">
    <property type="entry name" value="RASGEF_cat_dom"/>
</dbReference>
<dbReference type="SMART" id="SM00147">
    <property type="entry name" value="RasGEF"/>
    <property type="match status" value="1"/>
</dbReference>